<evidence type="ECO:0000256" key="5">
    <source>
        <dbReference type="ARBA" id="ARBA00022505"/>
    </source>
</evidence>
<dbReference type="SMART" id="SM00852">
    <property type="entry name" value="MoCF_biosynth"/>
    <property type="match status" value="1"/>
</dbReference>
<dbReference type="CDD" id="cd00887">
    <property type="entry name" value="MoeA"/>
    <property type="match status" value="1"/>
</dbReference>
<dbReference type="PANTHER" id="PTHR10192:SF5">
    <property type="entry name" value="GEPHYRIN"/>
    <property type="match status" value="1"/>
</dbReference>
<dbReference type="Gene3D" id="2.170.190.11">
    <property type="entry name" value="Molybdopterin biosynthesis moea protein, domain 3"/>
    <property type="match status" value="1"/>
</dbReference>
<keyword evidence="6 11" id="KW-0808">Transferase</keyword>
<evidence type="ECO:0000256" key="6">
    <source>
        <dbReference type="ARBA" id="ARBA00022679"/>
    </source>
</evidence>
<dbReference type="KEGG" id="prr:AT705_19385"/>
<dbReference type="GO" id="GO:0006777">
    <property type="term" value="P:Mo-molybdopterin cofactor biosynthetic process"/>
    <property type="evidence" value="ECO:0007669"/>
    <property type="project" value="UniProtKB-UniRule"/>
</dbReference>
<dbReference type="SUPFAM" id="SSF63882">
    <property type="entry name" value="MoeA N-terminal region -like"/>
    <property type="match status" value="1"/>
</dbReference>
<keyword evidence="9 11" id="KW-0501">Molybdenum cofactor biosynthesis</keyword>
<evidence type="ECO:0000256" key="1">
    <source>
        <dbReference type="ARBA" id="ARBA00001946"/>
    </source>
</evidence>
<dbReference type="PANTHER" id="PTHR10192">
    <property type="entry name" value="MOLYBDOPTERIN BIOSYNTHESIS PROTEIN"/>
    <property type="match status" value="1"/>
</dbReference>
<evidence type="ECO:0000259" key="12">
    <source>
        <dbReference type="SMART" id="SM00852"/>
    </source>
</evidence>
<accession>A0A0U3GJ78</accession>
<dbReference type="InterPro" id="IPR001453">
    <property type="entry name" value="MoaB/Mog_dom"/>
</dbReference>
<dbReference type="InterPro" id="IPR036425">
    <property type="entry name" value="MoaB/Mog-like_dom_sf"/>
</dbReference>
<dbReference type="RefSeq" id="WP_058797850.1">
    <property type="nucleotide sequence ID" value="NZ_CP013611.1"/>
</dbReference>
<dbReference type="Pfam" id="PF03453">
    <property type="entry name" value="MoeA_N"/>
    <property type="match status" value="1"/>
</dbReference>
<dbReference type="InterPro" id="IPR008284">
    <property type="entry name" value="MoCF_biosynth_CS"/>
</dbReference>
<proteinExistence type="inferred from homology"/>
<dbReference type="EMBL" id="CP013611">
    <property type="protein sequence ID" value="ALU44922.1"/>
    <property type="molecule type" value="Genomic_DNA"/>
</dbReference>
<dbReference type="Gene3D" id="3.90.105.10">
    <property type="entry name" value="Molybdopterin biosynthesis moea protein, domain 2"/>
    <property type="match status" value="1"/>
</dbReference>
<evidence type="ECO:0000256" key="2">
    <source>
        <dbReference type="ARBA" id="ARBA00002901"/>
    </source>
</evidence>
<feature type="domain" description="MoaB/Mog" evidence="12">
    <location>
        <begin position="182"/>
        <end position="319"/>
    </location>
</feature>
<dbReference type="FunFam" id="3.40.980.10:FF:000004">
    <property type="entry name" value="Molybdopterin molybdenumtransferase"/>
    <property type="match status" value="1"/>
</dbReference>
<dbReference type="SUPFAM" id="SSF53218">
    <property type="entry name" value="Molybdenum cofactor biosynthesis proteins"/>
    <property type="match status" value="1"/>
</dbReference>
<evidence type="ECO:0000256" key="10">
    <source>
        <dbReference type="ARBA" id="ARBA00047317"/>
    </source>
</evidence>
<comment type="catalytic activity">
    <reaction evidence="10">
        <text>adenylyl-molybdopterin + molybdate = Mo-molybdopterin + AMP + H(+)</text>
        <dbReference type="Rhea" id="RHEA:35047"/>
        <dbReference type="ChEBI" id="CHEBI:15378"/>
        <dbReference type="ChEBI" id="CHEBI:36264"/>
        <dbReference type="ChEBI" id="CHEBI:62727"/>
        <dbReference type="ChEBI" id="CHEBI:71302"/>
        <dbReference type="ChEBI" id="CHEBI:456215"/>
        <dbReference type="EC" id="2.10.1.1"/>
    </reaction>
</comment>
<comment type="pathway">
    <text evidence="3 11">Cofactor biosynthesis; molybdopterin biosynthesis.</text>
</comment>
<gene>
    <name evidence="13" type="ORF">AT705_19385</name>
</gene>
<dbReference type="PROSITE" id="PS01079">
    <property type="entry name" value="MOCF_BIOSYNTHESIS_2"/>
    <property type="match status" value="1"/>
</dbReference>
<dbReference type="EC" id="2.10.1.1" evidence="11"/>
<sequence>MTHSALLSFEQAKQILLDGTTSITEAQKVPLNWALERVLSADVIAPINVPQHDNSAMDGYALAFKGDKAGPNATFTFVGKSLAGNPFDGELNPGQCIRITTGGVVPKGTDAVVMQEHVERVEDHIRLTHNVDRGEFIRKCGSDIRQYQVLFRKGRRLTSVDVGLLASLGIADVSVFRRPKIVVFSTGDELQAPGNPLMEGQIYESNGVMLTLMAQKMGAEVENLGVIPDDKAAIAAALRNAGGRADAVICSGGVSVGEADYTKEVLSELGEVCFWKVASKPGKPFAFGHLNNSIFFGLPGNPVSSAVTFDQLVRPALDKLAGESHFTAPITYSAKLTGLIKRRPGRAEFVRAVAQQVDDELQVTPITNQSSGVLSSMSQANCYVLVQAEQGTLQPETVVSVQMFENRF</sequence>
<dbReference type="InterPro" id="IPR038987">
    <property type="entry name" value="MoeA-like"/>
</dbReference>
<dbReference type="AlphaFoldDB" id="A0A0U3GJ78"/>
<evidence type="ECO:0000256" key="9">
    <source>
        <dbReference type="ARBA" id="ARBA00023150"/>
    </source>
</evidence>
<comment type="cofactor">
    <cofactor evidence="1 11">
        <name>Mg(2+)</name>
        <dbReference type="ChEBI" id="CHEBI:18420"/>
    </cofactor>
</comment>
<evidence type="ECO:0000256" key="7">
    <source>
        <dbReference type="ARBA" id="ARBA00022723"/>
    </source>
</evidence>
<dbReference type="Gene3D" id="3.40.980.10">
    <property type="entry name" value="MoaB/Mog-like domain"/>
    <property type="match status" value="1"/>
</dbReference>
<keyword evidence="8 11" id="KW-0460">Magnesium</keyword>
<evidence type="ECO:0000313" key="14">
    <source>
        <dbReference type="Proteomes" id="UP000069015"/>
    </source>
</evidence>
<keyword evidence="5 11" id="KW-0500">Molybdenum</keyword>
<dbReference type="GO" id="GO:0005829">
    <property type="term" value="C:cytosol"/>
    <property type="evidence" value="ECO:0007669"/>
    <property type="project" value="TreeGrafter"/>
</dbReference>
<dbReference type="SUPFAM" id="SSF63867">
    <property type="entry name" value="MoeA C-terminal domain-like"/>
    <property type="match status" value="1"/>
</dbReference>
<dbReference type="Pfam" id="PF03454">
    <property type="entry name" value="MoeA_C"/>
    <property type="match status" value="1"/>
</dbReference>
<protein>
    <recommendedName>
        <fullName evidence="11">Molybdopterin molybdenumtransferase</fullName>
        <ecNumber evidence="11">2.10.1.1</ecNumber>
    </recommendedName>
</protein>
<name>A0A0U3GJ78_9GAMM</name>
<dbReference type="Proteomes" id="UP000069015">
    <property type="component" value="Chromosome 1"/>
</dbReference>
<evidence type="ECO:0000256" key="11">
    <source>
        <dbReference type="RuleBase" id="RU365090"/>
    </source>
</evidence>
<dbReference type="NCBIfam" id="TIGR00177">
    <property type="entry name" value="molyb_syn"/>
    <property type="match status" value="1"/>
</dbReference>
<dbReference type="UniPathway" id="UPA00344"/>
<dbReference type="Pfam" id="PF00994">
    <property type="entry name" value="MoCF_biosynth"/>
    <property type="match status" value="1"/>
</dbReference>
<dbReference type="GO" id="GO:0046872">
    <property type="term" value="F:metal ion binding"/>
    <property type="evidence" value="ECO:0007669"/>
    <property type="project" value="UniProtKB-UniRule"/>
</dbReference>
<comment type="function">
    <text evidence="2 11">Catalyzes the insertion of molybdate into adenylated molybdopterin with the concomitant release of AMP.</text>
</comment>
<dbReference type="InterPro" id="IPR036688">
    <property type="entry name" value="MoeA_C_domain_IV_sf"/>
</dbReference>
<organism evidence="13 14">
    <name type="scientific">Pseudoalteromonas rubra</name>
    <dbReference type="NCBI Taxonomy" id="43658"/>
    <lineage>
        <taxon>Bacteria</taxon>
        <taxon>Pseudomonadati</taxon>
        <taxon>Pseudomonadota</taxon>
        <taxon>Gammaproteobacteria</taxon>
        <taxon>Alteromonadales</taxon>
        <taxon>Pseudoalteromonadaceae</taxon>
        <taxon>Pseudoalteromonas</taxon>
    </lineage>
</organism>
<dbReference type="InterPro" id="IPR005111">
    <property type="entry name" value="MoeA_C_domain_IV"/>
</dbReference>
<evidence type="ECO:0000256" key="8">
    <source>
        <dbReference type="ARBA" id="ARBA00022842"/>
    </source>
</evidence>
<dbReference type="InterPro" id="IPR005110">
    <property type="entry name" value="MoeA_linker/N"/>
</dbReference>
<dbReference type="GO" id="GO:0061599">
    <property type="term" value="F:molybdopterin molybdotransferase activity"/>
    <property type="evidence" value="ECO:0007669"/>
    <property type="project" value="UniProtKB-UniRule"/>
</dbReference>
<keyword evidence="7 11" id="KW-0479">Metal-binding</keyword>
<dbReference type="InterPro" id="IPR036135">
    <property type="entry name" value="MoeA_linker/N_sf"/>
</dbReference>
<evidence type="ECO:0000256" key="4">
    <source>
        <dbReference type="ARBA" id="ARBA00010763"/>
    </source>
</evidence>
<dbReference type="Gene3D" id="2.40.340.10">
    <property type="entry name" value="MoeA, C-terminal, domain IV"/>
    <property type="match status" value="1"/>
</dbReference>
<dbReference type="NCBIfam" id="NF045515">
    <property type="entry name" value="Glp_gephyrin"/>
    <property type="match status" value="1"/>
</dbReference>
<comment type="similarity">
    <text evidence="4 11">Belongs to the MoeA family.</text>
</comment>
<evidence type="ECO:0000256" key="3">
    <source>
        <dbReference type="ARBA" id="ARBA00005046"/>
    </source>
</evidence>
<evidence type="ECO:0000313" key="13">
    <source>
        <dbReference type="EMBL" id="ALU44922.1"/>
    </source>
</evidence>
<reference evidence="13 14" key="1">
    <citation type="submission" date="2015-12" db="EMBL/GenBank/DDBJ databases">
        <title>Complete genome sequence of Pseudoalteromonas rubra SCSIO 6842, harboring a conjugative plasmid.</title>
        <authorList>
            <person name="Li B."/>
            <person name="Wang X."/>
        </authorList>
    </citation>
    <scope>NUCLEOTIDE SEQUENCE [LARGE SCALE GENOMIC DNA]</scope>
    <source>
        <strain evidence="13 14">SCSIO 6842</strain>
    </source>
</reference>